<dbReference type="Proteomes" id="UP001358586">
    <property type="component" value="Chromosome 10"/>
</dbReference>
<comment type="caution">
    <text evidence="1">The sequence shown here is derived from an EMBL/GenBank/DDBJ whole genome shotgun (WGS) entry which is preliminary data.</text>
</comment>
<evidence type="ECO:0000313" key="1">
    <source>
        <dbReference type="EMBL" id="KAK5795385.1"/>
    </source>
</evidence>
<sequence>MDFANKRMAILLTKVVEMIEFGLGQIIFDGIVKFIEKIYNNFFLLYPSLIFQVLYTQNLSIVSATKQYEKVVLELKFLHKWFEGKHIVNEPTKEALGFDSEKDAKEYAPFQEVSTVASTKSVPSSMRKRITNELNSSIEFNKRHCDNL</sequence>
<dbReference type="EMBL" id="JARKNE010000010">
    <property type="protein sequence ID" value="KAK5795385.1"/>
    <property type="molecule type" value="Genomic_DNA"/>
</dbReference>
<protein>
    <submittedName>
        <fullName evidence="1">Uncharacterized protein</fullName>
    </submittedName>
</protein>
<keyword evidence="2" id="KW-1185">Reference proteome</keyword>
<proteinExistence type="predicted"/>
<gene>
    <name evidence="1" type="ORF">PVK06_036649</name>
</gene>
<reference evidence="1 2" key="1">
    <citation type="submission" date="2023-03" db="EMBL/GenBank/DDBJ databases">
        <title>WGS of Gossypium arboreum.</title>
        <authorList>
            <person name="Yu D."/>
        </authorList>
    </citation>
    <scope>NUCLEOTIDE SEQUENCE [LARGE SCALE GENOMIC DNA]</scope>
    <source>
        <tissue evidence="1">Leaf</tissue>
    </source>
</reference>
<name>A0ABR0NKG5_GOSAR</name>
<organism evidence="1 2">
    <name type="scientific">Gossypium arboreum</name>
    <name type="common">Tree cotton</name>
    <name type="synonym">Gossypium nanking</name>
    <dbReference type="NCBI Taxonomy" id="29729"/>
    <lineage>
        <taxon>Eukaryota</taxon>
        <taxon>Viridiplantae</taxon>
        <taxon>Streptophyta</taxon>
        <taxon>Embryophyta</taxon>
        <taxon>Tracheophyta</taxon>
        <taxon>Spermatophyta</taxon>
        <taxon>Magnoliopsida</taxon>
        <taxon>eudicotyledons</taxon>
        <taxon>Gunneridae</taxon>
        <taxon>Pentapetalae</taxon>
        <taxon>rosids</taxon>
        <taxon>malvids</taxon>
        <taxon>Malvales</taxon>
        <taxon>Malvaceae</taxon>
        <taxon>Malvoideae</taxon>
        <taxon>Gossypium</taxon>
    </lineage>
</organism>
<accession>A0ABR0NKG5</accession>
<evidence type="ECO:0000313" key="2">
    <source>
        <dbReference type="Proteomes" id="UP001358586"/>
    </source>
</evidence>